<evidence type="ECO:0000313" key="1">
    <source>
        <dbReference type="EMBL" id="MBD1373717.1"/>
    </source>
</evidence>
<dbReference type="InterPro" id="IPR008767">
    <property type="entry name" value="Phage_SPP1_head-tail_adaptor"/>
</dbReference>
<keyword evidence="2" id="KW-1185">Reference proteome</keyword>
<gene>
    <name evidence="1" type="ORF">IC620_15330</name>
</gene>
<dbReference type="InterPro" id="IPR038666">
    <property type="entry name" value="SSP1_head-tail_sf"/>
</dbReference>
<dbReference type="EMBL" id="JACXAH010000036">
    <property type="protein sequence ID" value="MBD1373717.1"/>
    <property type="molecule type" value="Genomic_DNA"/>
</dbReference>
<comment type="caution">
    <text evidence="1">The sequence shown here is derived from an EMBL/GenBank/DDBJ whole genome shotgun (WGS) entry which is preliminary data.</text>
</comment>
<name>A0A926NBV5_9BACL</name>
<dbReference type="Pfam" id="PF05521">
    <property type="entry name" value="Phage_HCP"/>
    <property type="match status" value="1"/>
</dbReference>
<dbReference type="NCBIfam" id="TIGR01563">
    <property type="entry name" value="gp16_SPP1"/>
    <property type="match status" value="1"/>
</dbReference>
<evidence type="ECO:0000313" key="2">
    <source>
        <dbReference type="Proteomes" id="UP000661691"/>
    </source>
</evidence>
<dbReference type="AlphaFoldDB" id="A0A926NBV5"/>
<accession>A0A926NBV5</accession>
<reference evidence="1" key="1">
    <citation type="submission" date="2020-09" db="EMBL/GenBank/DDBJ databases">
        <title>A novel bacterium of genus Hazenella, isolated from South China Sea.</title>
        <authorList>
            <person name="Huang H."/>
            <person name="Mo K."/>
            <person name="Hu Y."/>
        </authorList>
    </citation>
    <scope>NUCLEOTIDE SEQUENCE</scope>
    <source>
        <strain evidence="1">IB182357</strain>
    </source>
</reference>
<sequence length="105" mass="12282">MINQLRRRVTIQKSTKIKNSEGAFTTVWTDVATIWAGIKPLRGREYFQAAAVQAENTVRFHIRYRKGIEPAMRILYDSRIFDIQSVIDVNERHKEIELMCKEVDA</sequence>
<dbReference type="Gene3D" id="2.40.10.270">
    <property type="entry name" value="Bacteriophage SPP1 head-tail adaptor protein"/>
    <property type="match status" value="1"/>
</dbReference>
<dbReference type="RefSeq" id="WP_191142714.1">
    <property type="nucleotide sequence ID" value="NZ_JACXAH010000036.1"/>
</dbReference>
<protein>
    <submittedName>
        <fullName evidence="1">Phage head closure protein</fullName>
    </submittedName>
</protein>
<organism evidence="1 2">
    <name type="scientific">Polycladospora coralii</name>
    <dbReference type="NCBI Taxonomy" id="2771432"/>
    <lineage>
        <taxon>Bacteria</taxon>
        <taxon>Bacillati</taxon>
        <taxon>Bacillota</taxon>
        <taxon>Bacilli</taxon>
        <taxon>Bacillales</taxon>
        <taxon>Thermoactinomycetaceae</taxon>
        <taxon>Polycladospora</taxon>
    </lineage>
</organism>
<dbReference type="Proteomes" id="UP000661691">
    <property type="component" value="Unassembled WGS sequence"/>
</dbReference>
<proteinExistence type="predicted"/>